<reference evidence="1 2" key="1">
    <citation type="submission" date="2018-02" db="EMBL/GenBank/DDBJ databases">
        <title>Draft genome sequence of Ochrobactrum oryzae found in Brazil.</title>
        <authorList>
            <person name="Cerdeira L."/>
            <person name="Andrade F."/>
            <person name="Zacariotto T."/>
            <person name="Barbosa B."/>
            <person name="Santos S."/>
            <person name="Cassetari V."/>
            <person name="Lincopan N."/>
        </authorList>
    </citation>
    <scope>NUCLEOTIDE SEQUENCE [LARGE SCALE GENOMIC DNA]</scope>
    <source>
        <strain evidence="1 2">OA447</strain>
    </source>
</reference>
<keyword evidence="2" id="KW-1185">Reference proteome</keyword>
<evidence type="ECO:0000313" key="2">
    <source>
        <dbReference type="Proteomes" id="UP000238493"/>
    </source>
</evidence>
<organism evidence="1 2">
    <name type="scientific">Brucella oryzae</name>
    <dbReference type="NCBI Taxonomy" id="335286"/>
    <lineage>
        <taxon>Bacteria</taxon>
        <taxon>Pseudomonadati</taxon>
        <taxon>Pseudomonadota</taxon>
        <taxon>Alphaproteobacteria</taxon>
        <taxon>Hyphomicrobiales</taxon>
        <taxon>Brucellaceae</taxon>
        <taxon>Brucella/Ochrobactrum group</taxon>
        <taxon>Brucella</taxon>
    </lineage>
</organism>
<dbReference type="Proteomes" id="UP000238493">
    <property type="component" value="Unassembled WGS sequence"/>
</dbReference>
<accession>A0A2S7IYM1</accession>
<proteinExistence type="predicted"/>
<sequence>MTNNDDSKPLIDGSFSRPLDVNRWADYPELNNCLDELIGELEKHERRTRQRGKKESKHFREAVRCLVLDMYVAWLTDPALLVGVPLSKGEYAKESRYRALFLWWSSFKAAYESLVRAGYIQVVLPGFKDRTTNVGRTTRIKATPALVSFLTEKAALHVCRISARVSERETIIMRREKKEVSGEQTPRSVEYQDSDLTNAMRSRLERINCFLQQQWIDIRLSDSEFGHLQTRMRRDYEDSDRESPFIDFSQKALVRIFNNNDWQQGGRFYRGWWQSVPKEYRRYITINDKATCEVDYSTLHPNLLYAGIGRRFEGDDAYDIGVRSVSRSLIKKTFNAMLNASGPLKQPEEYSAEQAGMDWKEFQDAIIVKHAPIKDFFNTGYGLRMQRADSDLAEAVMLRFIDMGYTCLPVHDSFLVHHALVDKLKGIMEEEFQKKTRFTIQTKTIEFTESEPLRGEAAEPLSFNSDFLEPTGEYAGYDKRWLNWNLTRS</sequence>
<name>A0A2S7IYM1_9HYPH</name>
<dbReference type="AlphaFoldDB" id="A0A2S7IYM1"/>
<dbReference type="OrthoDB" id="7059994at2"/>
<protein>
    <submittedName>
        <fullName evidence="1">Uncharacterized protein</fullName>
    </submittedName>
</protein>
<evidence type="ECO:0000313" key="1">
    <source>
        <dbReference type="EMBL" id="PQA73050.1"/>
    </source>
</evidence>
<dbReference type="EMBL" id="PTRC01000023">
    <property type="protein sequence ID" value="PQA73050.1"/>
    <property type="molecule type" value="Genomic_DNA"/>
</dbReference>
<comment type="caution">
    <text evidence="1">The sequence shown here is derived from an EMBL/GenBank/DDBJ whole genome shotgun (WGS) entry which is preliminary data.</text>
</comment>
<gene>
    <name evidence="1" type="ORF">C3731_13710</name>
</gene>